<dbReference type="EMBL" id="LWDE02001141">
    <property type="protein sequence ID" value="KAE8242282.1"/>
    <property type="molecule type" value="Genomic_DNA"/>
</dbReference>
<feature type="transmembrane region" description="Helical" evidence="4">
    <location>
        <begin position="366"/>
        <end position="384"/>
    </location>
</feature>
<comment type="similarity">
    <text evidence="1">Belongs to the glycosyltransferase 32 family.</text>
</comment>
<dbReference type="Proteomes" id="UP000077684">
    <property type="component" value="Unassembled WGS sequence"/>
</dbReference>
<dbReference type="SUPFAM" id="SSF53448">
    <property type="entry name" value="Nucleotide-diphospho-sugar transferases"/>
    <property type="match status" value="1"/>
</dbReference>
<organism evidence="5 6">
    <name type="scientific">Tilletia controversa</name>
    <name type="common">dwarf bunt fungus</name>
    <dbReference type="NCBI Taxonomy" id="13291"/>
    <lineage>
        <taxon>Eukaryota</taxon>
        <taxon>Fungi</taxon>
        <taxon>Dikarya</taxon>
        <taxon>Basidiomycota</taxon>
        <taxon>Ustilaginomycotina</taxon>
        <taxon>Exobasidiomycetes</taxon>
        <taxon>Tilletiales</taxon>
        <taxon>Tilletiaceae</taxon>
        <taxon>Tilletia</taxon>
    </lineage>
</organism>
<dbReference type="PANTHER" id="PTHR32385">
    <property type="entry name" value="MANNOSYL PHOSPHORYLINOSITOL CERAMIDE SYNTHASE"/>
    <property type="match status" value="1"/>
</dbReference>
<evidence type="ECO:0000313" key="5">
    <source>
        <dbReference type="EMBL" id="KAE8242282.1"/>
    </source>
</evidence>
<accession>A0A8X7MML3</accession>
<evidence type="ECO:0000256" key="2">
    <source>
        <dbReference type="ARBA" id="ARBA00022679"/>
    </source>
</evidence>
<keyword evidence="4" id="KW-0472">Membrane</keyword>
<keyword evidence="4" id="KW-0812">Transmembrane</keyword>
<comment type="caution">
    <text evidence="5">The sequence shown here is derived from an EMBL/GenBank/DDBJ whole genome shotgun (WGS) entry which is preliminary data.</text>
</comment>
<proteinExistence type="inferred from homology"/>
<dbReference type="GO" id="GO:0000030">
    <property type="term" value="F:mannosyltransferase activity"/>
    <property type="evidence" value="ECO:0007669"/>
    <property type="project" value="TreeGrafter"/>
</dbReference>
<keyword evidence="6" id="KW-1185">Reference proteome</keyword>
<keyword evidence="4" id="KW-1133">Transmembrane helix</keyword>
<dbReference type="PANTHER" id="PTHR32385:SF15">
    <property type="entry name" value="INOSITOL PHOSPHOCERAMIDE MANNOSYLTRANSFERASE 1"/>
    <property type="match status" value="1"/>
</dbReference>
<sequence>MAVISRRCSTVLITLLAVFLLGTVLVLSTVRAYYSIDSAAYILPEELGTWEQIKLGTNPDAVSAAAFKAAAAASPSVTSAAVSPSLTLTSGGNRNDGAPRASATPSESGLPAPIIEYNPHNNSIRPWDLASPPERIPRIIHQTWKDNTLPAKWQGLKDECRKMHPDYEYMLWTDADSRTFIQKNYEWFLPIFDAYPYPIQRADAIRYFVLHYYGGIYMDLDIGCLRRFDPLLRFEIILPKTIPVGVSNDLMLAKKGHPFMDLVIHNLVAFNHQYLTNYPTVMFSTGPMFLSASYGMFVSKHGSAKQSTREQPEAGFAGLRILPKSLYGKNAKPGEAPDAFFRHLYGSSWHSNDAGFLIFLRDHGTLLMIIGFYIVAYGALRTLLPRYWKGRTPRRGLLGLFLGGGGGSGSGAGGSGGSSAANAGTGLGDGADSPGGSGAGLGAPGSGPAGEERGGGISSLFPFRKRGNWIALRTSDPDALEDSDGGQSGGGSGASPSPASGGRRPNQGGGSSVRWKRSSDLEFV</sequence>
<name>A0A8X7MML3_9BASI</name>
<evidence type="ECO:0000313" key="6">
    <source>
        <dbReference type="Proteomes" id="UP000077684"/>
    </source>
</evidence>
<dbReference type="GO" id="GO:0016020">
    <property type="term" value="C:membrane"/>
    <property type="evidence" value="ECO:0007669"/>
    <property type="project" value="GOC"/>
</dbReference>
<reference evidence="5" key="1">
    <citation type="submission" date="2016-04" db="EMBL/GenBank/DDBJ databases">
        <authorList>
            <person name="Nguyen H.D."/>
            <person name="Samba Siva P."/>
            <person name="Cullis J."/>
            <person name="Levesque C.A."/>
            <person name="Hambleton S."/>
        </authorList>
    </citation>
    <scope>NUCLEOTIDE SEQUENCE</scope>
    <source>
        <strain evidence="5">DAOMC 236426</strain>
    </source>
</reference>
<feature type="region of interest" description="Disordered" evidence="3">
    <location>
        <begin position="472"/>
        <end position="524"/>
    </location>
</feature>
<dbReference type="GO" id="GO:0051999">
    <property type="term" value="P:mannosyl-inositol phosphorylceramide biosynthetic process"/>
    <property type="evidence" value="ECO:0007669"/>
    <property type="project" value="TreeGrafter"/>
</dbReference>
<evidence type="ECO:0008006" key="7">
    <source>
        <dbReference type="Google" id="ProtNLM"/>
    </source>
</evidence>
<feature type="compositionally biased region" description="Gly residues" evidence="3">
    <location>
        <begin position="425"/>
        <end position="448"/>
    </location>
</feature>
<keyword evidence="2" id="KW-0808">Transferase</keyword>
<protein>
    <recommendedName>
        <fullName evidence="7">Mannosyl phosphorylinositol ceramide synthase SUR1</fullName>
    </recommendedName>
</protein>
<feature type="region of interest" description="Disordered" evidence="3">
    <location>
        <begin position="409"/>
        <end position="460"/>
    </location>
</feature>
<reference evidence="5" key="2">
    <citation type="journal article" date="2019" name="IMA Fungus">
        <title>Genome sequencing and comparison of five Tilletia species to identify candidate genes for the detection of regulated species infecting wheat.</title>
        <authorList>
            <person name="Nguyen H.D.T."/>
            <person name="Sultana T."/>
            <person name="Kesanakurti P."/>
            <person name="Hambleton S."/>
        </authorList>
    </citation>
    <scope>NUCLEOTIDE SEQUENCE</scope>
    <source>
        <strain evidence="5">DAOMC 236426</strain>
    </source>
</reference>
<dbReference type="FunFam" id="3.90.550.20:FF:000005">
    <property type="entry name" value="Unplaced genomic scaffold supercont1.17, whole genome shotgun sequence"/>
    <property type="match status" value="1"/>
</dbReference>
<gene>
    <name evidence="5" type="ORF">A4X06_0g7053</name>
</gene>
<dbReference type="AlphaFoldDB" id="A0A8X7MML3"/>
<dbReference type="InterPro" id="IPR051706">
    <property type="entry name" value="Glycosyltransferase_domain"/>
</dbReference>
<dbReference type="InterPro" id="IPR007577">
    <property type="entry name" value="GlycoTrfase_DXD_sugar-bd_CS"/>
</dbReference>
<evidence type="ECO:0000256" key="4">
    <source>
        <dbReference type="SAM" id="Phobius"/>
    </source>
</evidence>
<evidence type="ECO:0000256" key="1">
    <source>
        <dbReference type="ARBA" id="ARBA00009003"/>
    </source>
</evidence>
<evidence type="ECO:0000256" key="3">
    <source>
        <dbReference type="SAM" id="MobiDB-lite"/>
    </source>
</evidence>
<dbReference type="InterPro" id="IPR029044">
    <property type="entry name" value="Nucleotide-diphossugar_trans"/>
</dbReference>
<feature type="region of interest" description="Disordered" evidence="3">
    <location>
        <begin position="83"/>
        <end position="110"/>
    </location>
</feature>
<dbReference type="Pfam" id="PF04488">
    <property type="entry name" value="Gly_transf_sug"/>
    <property type="match status" value="1"/>
</dbReference>
<dbReference type="Gene3D" id="3.90.550.20">
    <property type="match status" value="1"/>
</dbReference>